<keyword evidence="4" id="KW-0804">Transcription</keyword>
<dbReference type="Pfam" id="PF00126">
    <property type="entry name" value="HTH_1"/>
    <property type="match status" value="1"/>
</dbReference>
<dbReference type="PANTHER" id="PTHR30126:SF99">
    <property type="entry name" value="TRANSCRIPTIONAL REGULATOR LYSR FAMILY"/>
    <property type="match status" value="1"/>
</dbReference>
<dbReference type="PRINTS" id="PR00039">
    <property type="entry name" value="HTHLYSR"/>
</dbReference>
<accession>A0ABM6PEI9</accession>
<evidence type="ECO:0000256" key="3">
    <source>
        <dbReference type="ARBA" id="ARBA00023125"/>
    </source>
</evidence>
<keyword evidence="7" id="KW-1185">Reference proteome</keyword>
<protein>
    <submittedName>
        <fullName evidence="6">Transcriptional regulator</fullName>
    </submittedName>
</protein>
<reference evidence="6 7" key="1">
    <citation type="journal article" date="2017" name="Front. Microbiol.">
        <title>Phaeobacter piscinae sp. nov., a species of the Roseobacter group and potential aquaculture probiont.</title>
        <authorList>
            <person name="Sonnenschein E.C."/>
            <person name="Phippen C.B.W."/>
            <person name="Nielsen K.F."/>
            <person name="Mateiu R.V."/>
            <person name="Melchiorsen J."/>
            <person name="Gram L."/>
            <person name="Overmann J."/>
            <person name="Freese H.M."/>
        </authorList>
    </citation>
    <scope>NUCLEOTIDE SEQUENCE [LARGE SCALE GENOMIC DNA]</scope>
    <source>
        <strain evidence="6 7">P36</strain>
    </source>
</reference>
<evidence type="ECO:0000256" key="1">
    <source>
        <dbReference type="ARBA" id="ARBA00009437"/>
    </source>
</evidence>
<dbReference type="Proteomes" id="UP000218891">
    <property type="component" value="Chromosome"/>
</dbReference>
<evidence type="ECO:0000259" key="5">
    <source>
        <dbReference type="PROSITE" id="PS50931"/>
    </source>
</evidence>
<evidence type="ECO:0000256" key="2">
    <source>
        <dbReference type="ARBA" id="ARBA00023015"/>
    </source>
</evidence>
<reference evidence="6 7" key="2">
    <citation type="journal article" date="2017" name="Genome Biol. Evol.">
        <title>Trajectories and Drivers of Genome Evolution in Surface-Associated Marine Phaeobacter.</title>
        <authorList>
            <person name="Freese H.M."/>
            <person name="Sikorski J."/>
            <person name="Bunk B."/>
            <person name="Scheuner C."/>
            <person name="Meier-Kolthoff J.P."/>
            <person name="Sproer C."/>
            <person name="Gram L."/>
            <person name="Overmann J."/>
        </authorList>
    </citation>
    <scope>NUCLEOTIDE SEQUENCE [LARGE SCALE GENOMIC DNA]</scope>
    <source>
        <strain evidence="6 7">P36</strain>
    </source>
</reference>
<proteinExistence type="inferred from homology"/>
<dbReference type="InterPro" id="IPR005119">
    <property type="entry name" value="LysR_subst-bd"/>
</dbReference>
<evidence type="ECO:0000256" key="4">
    <source>
        <dbReference type="ARBA" id="ARBA00023163"/>
    </source>
</evidence>
<name>A0ABM6PEI9_9RHOB</name>
<keyword evidence="3" id="KW-0238">DNA-binding</keyword>
<dbReference type="Gene3D" id="3.40.190.10">
    <property type="entry name" value="Periplasmic binding protein-like II"/>
    <property type="match status" value="2"/>
</dbReference>
<comment type="similarity">
    <text evidence="1">Belongs to the LysR transcriptional regulatory family.</text>
</comment>
<dbReference type="Gene3D" id="1.10.10.10">
    <property type="entry name" value="Winged helix-like DNA-binding domain superfamily/Winged helix DNA-binding domain"/>
    <property type="match status" value="1"/>
</dbReference>
<reference evidence="6 7" key="3">
    <citation type="journal article" date="2017" name="Int. J. Syst. Evol. Microbiol.">
        <title>Adaptation of Surface-Associated Bacteria to the Open Ocean: A Genomically Distinct Subpopulation of Phaeobacter gallaeciensis Colonizes Pacific Mesozooplankton.</title>
        <authorList>
            <person name="Freese H.M."/>
            <person name="Methner A."/>
            <person name="Overmann J."/>
        </authorList>
    </citation>
    <scope>NUCLEOTIDE SEQUENCE [LARGE SCALE GENOMIC DNA]</scope>
    <source>
        <strain evidence="6 7">P36</strain>
    </source>
</reference>
<dbReference type="EMBL" id="CP010643">
    <property type="protein sequence ID" value="ATG36202.1"/>
    <property type="molecule type" value="Genomic_DNA"/>
</dbReference>
<dbReference type="PROSITE" id="PS50931">
    <property type="entry name" value="HTH_LYSR"/>
    <property type="match status" value="1"/>
</dbReference>
<dbReference type="SUPFAM" id="SSF46785">
    <property type="entry name" value="Winged helix' DNA-binding domain"/>
    <property type="match status" value="1"/>
</dbReference>
<evidence type="ECO:0000313" key="7">
    <source>
        <dbReference type="Proteomes" id="UP000218891"/>
    </source>
</evidence>
<dbReference type="InterPro" id="IPR000847">
    <property type="entry name" value="LysR_HTH_N"/>
</dbReference>
<gene>
    <name evidence="6" type="ORF">PhaeoP36_02069</name>
</gene>
<dbReference type="PANTHER" id="PTHR30126">
    <property type="entry name" value="HTH-TYPE TRANSCRIPTIONAL REGULATOR"/>
    <property type="match status" value="1"/>
</dbReference>
<dbReference type="CDD" id="cd05466">
    <property type="entry name" value="PBP2_LTTR_substrate"/>
    <property type="match status" value="1"/>
</dbReference>
<evidence type="ECO:0000313" key="6">
    <source>
        <dbReference type="EMBL" id="ATG36202.1"/>
    </source>
</evidence>
<dbReference type="Pfam" id="PF03466">
    <property type="entry name" value="LysR_substrate"/>
    <property type="match status" value="1"/>
</dbReference>
<sequence length="295" mass="31347">MLNSSWLETFTVLSGLESFTRTAARLNMTQPGVSQHVKKLEAQVGKPLLDRHGKGFSLTDAGAAVAALGRRRLAEEEALRQELGQDDPASGQVRIACPGGFAVLLYDAVAAHLAGAPGLMLSLQAAPQAAIEAQLLAGELDFGILHRKLEAPRLTAEPLGRDRLNLILPPDSPAVPDFDDLQALGMIGHPDGAALADRLLGANYSGYRGAAGLRQRAFLNQIGQILDPVAAGTGYTILPQTAVLAQSAQRAFRIAALAHPQEDELWLISQRRDPPPARLAAFAEAIRTVSGRLDQ</sequence>
<feature type="domain" description="HTH lysR-type" evidence="5">
    <location>
        <begin position="2"/>
        <end position="59"/>
    </location>
</feature>
<organism evidence="6 7">
    <name type="scientific">Phaeobacter piscinae</name>
    <dbReference type="NCBI Taxonomy" id="1580596"/>
    <lineage>
        <taxon>Bacteria</taxon>
        <taxon>Pseudomonadati</taxon>
        <taxon>Pseudomonadota</taxon>
        <taxon>Alphaproteobacteria</taxon>
        <taxon>Rhodobacterales</taxon>
        <taxon>Roseobacteraceae</taxon>
        <taxon>Phaeobacter</taxon>
    </lineage>
</organism>
<dbReference type="InterPro" id="IPR036388">
    <property type="entry name" value="WH-like_DNA-bd_sf"/>
</dbReference>
<dbReference type="RefSeq" id="WP_096789426.1">
    <property type="nucleotide sequence ID" value="NZ_CP010643.1"/>
</dbReference>
<dbReference type="InterPro" id="IPR036390">
    <property type="entry name" value="WH_DNA-bd_sf"/>
</dbReference>
<keyword evidence="2" id="KW-0805">Transcription regulation</keyword>
<dbReference type="SUPFAM" id="SSF53850">
    <property type="entry name" value="Periplasmic binding protein-like II"/>
    <property type="match status" value="1"/>
</dbReference>
<reference evidence="6 7" key="4">
    <citation type="journal article" date="2018" name="Environ. Microbiol. Rep.">
        <title>Phylogenetic distribution of roseobacticides in the Roseobacter group and their effect on microalgae.</title>
        <authorList>
            <person name="Sonnenschein E.C."/>
            <person name="Phippen C.B."/>
            <person name="Bentzon-Tilia M."/>
            <person name="Rasmussen S.A."/>
            <person name="Nielsen K.F."/>
            <person name="Gram L."/>
        </authorList>
    </citation>
    <scope>NUCLEOTIDE SEQUENCE [LARGE SCALE GENOMIC DNA]</scope>
    <source>
        <strain evidence="6 7">P36</strain>
    </source>
</reference>